<keyword evidence="8" id="KW-0547">Nucleotide-binding</keyword>
<protein>
    <recommendedName>
        <fullName evidence="14">GTPase IMAP family member 8</fullName>
    </recommendedName>
    <alternativeName>
        <fullName evidence="15">Immune-associated nucleotide-binding protein 9</fullName>
    </alternativeName>
</protein>
<evidence type="ECO:0000256" key="6">
    <source>
        <dbReference type="ARBA" id="ARBA00022490"/>
    </source>
</evidence>
<feature type="domain" description="AIG1-type G" evidence="16">
    <location>
        <begin position="6"/>
        <end position="206"/>
    </location>
</feature>
<comment type="similarity">
    <text evidence="5">Belongs to the TRAFAC class TrmE-Era-EngA-EngB-Septin-like GTPase superfamily. AIG1/Toc34/Toc159-like paraseptin GTPase family. IAN subfamily.</text>
</comment>
<comment type="function">
    <text evidence="13">Exerts an anti-apoptotic effect in the immune system and is involved in responses to infections.</text>
</comment>
<evidence type="ECO:0000256" key="7">
    <source>
        <dbReference type="ARBA" id="ARBA00022737"/>
    </source>
</evidence>
<gene>
    <name evidence="17" type="ORF">FQA47_005733</name>
</gene>
<evidence type="ECO:0000256" key="8">
    <source>
        <dbReference type="ARBA" id="ARBA00022741"/>
    </source>
</evidence>
<sequence>MAQAEEPHLRIVLVGKTGVGKSAAANTLLKKKLFHSKLSSSSLTSECQKETTEYGGQTLAVVDTPGLFDTSRTEEDVRKEIAKCMSFASPGPHVFLVVLQPGRFTKEEQQTVKIIQNMFGEKAAFYTMALFTHGDDLEDEETTIDQIINENPVLSVFVSQCQGGYHVFNNKKKDDLQVAELLKKINTMVQRNGGSYFSNEMFKEAEKSILQEMERLQKENPGSDLRVVLVGQEKVGKSSAGNTILEKTKFECQLSSMPRTLSSRKAEGQVFGRRVTVVDTPGLFSTQLSTGQVNAELRKAVRKSTPGPHVFLLTLQLGRFTKQEQTSMDTLKNMQGPKVCQHTMVLFTYGDRLEDTDINQFIREDANLQEVLRSCSGQFHVFNNKRMGDRRQVEELLEKIDSISQEGSSFYEMESRLACMSRRCRIMRQEFLQALGHFFSIMRRGEIQGRERQQ</sequence>
<dbReference type="PANTHER" id="PTHR10903:SF186">
    <property type="entry name" value="GTPASE IMAP FAMILY MEMBER 4-LIKE-RELATED"/>
    <property type="match status" value="1"/>
</dbReference>
<evidence type="ECO:0000256" key="5">
    <source>
        <dbReference type="ARBA" id="ARBA00008535"/>
    </source>
</evidence>
<dbReference type="PROSITE" id="PS51720">
    <property type="entry name" value="G_AIG1"/>
    <property type="match status" value="2"/>
</dbReference>
<keyword evidence="7" id="KW-0677">Repeat</keyword>
<comment type="subcellular location">
    <subcellularLocation>
        <location evidence="3">Cytoplasm</location>
        <location evidence="3">Cytosol</location>
    </subcellularLocation>
    <subcellularLocation>
        <location evidence="2">Endoplasmic reticulum</location>
    </subcellularLocation>
    <subcellularLocation>
        <location evidence="4">Golgi apparatus</location>
    </subcellularLocation>
    <subcellularLocation>
        <location evidence="1">Mitochondrion</location>
    </subcellularLocation>
</comment>
<dbReference type="EMBL" id="WKFB01000001">
    <property type="protein sequence ID" value="KAF6739974.1"/>
    <property type="molecule type" value="Genomic_DNA"/>
</dbReference>
<dbReference type="FunFam" id="3.40.50.300:FF:000366">
    <property type="entry name" value="GTPase, IMAP family member 2"/>
    <property type="match status" value="1"/>
</dbReference>
<evidence type="ECO:0000256" key="15">
    <source>
        <dbReference type="ARBA" id="ARBA00077278"/>
    </source>
</evidence>
<dbReference type="InterPro" id="IPR045058">
    <property type="entry name" value="GIMA/IAN/Toc"/>
</dbReference>
<dbReference type="InterPro" id="IPR027417">
    <property type="entry name" value="P-loop_NTPase"/>
</dbReference>
<name>A0A834L3G3_ORYME</name>
<keyword evidence="10" id="KW-0333">Golgi apparatus</keyword>
<dbReference type="GO" id="GO:0005783">
    <property type="term" value="C:endoplasmic reticulum"/>
    <property type="evidence" value="ECO:0007669"/>
    <property type="project" value="UniProtKB-SubCell"/>
</dbReference>
<accession>A0A834L3G3</accession>
<dbReference type="CDD" id="cd01852">
    <property type="entry name" value="AIG1"/>
    <property type="match status" value="1"/>
</dbReference>
<evidence type="ECO:0000259" key="16">
    <source>
        <dbReference type="PROSITE" id="PS51720"/>
    </source>
</evidence>
<evidence type="ECO:0000256" key="4">
    <source>
        <dbReference type="ARBA" id="ARBA00004555"/>
    </source>
</evidence>
<evidence type="ECO:0000256" key="12">
    <source>
        <dbReference type="ARBA" id="ARBA00023134"/>
    </source>
</evidence>
<dbReference type="SUPFAM" id="SSF52540">
    <property type="entry name" value="P-loop containing nucleoside triphosphate hydrolases"/>
    <property type="match status" value="2"/>
</dbReference>
<evidence type="ECO:0000256" key="10">
    <source>
        <dbReference type="ARBA" id="ARBA00023034"/>
    </source>
</evidence>
<keyword evidence="9" id="KW-0256">Endoplasmic reticulum</keyword>
<evidence type="ECO:0000256" key="3">
    <source>
        <dbReference type="ARBA" id="ARBA00004514"/>
    </source>
</evidence>
<keyword evidence="12" id="KW-0342">GTP-binding</keyword>
<evidence type="ECO:0000256" key="11">
    <source>
        <dbReference type="ARBA" id="ARBA00023128"/>
    </source>
</evidence>
<feature type="domain" description="AIG1-type G" evidence="16">
    <location>
        <begin position="222"/>
        <end position="422"/>
    </location>
</feature>
<dbReference type="Gene3D" id="3.40.50.300">
    <property type="entry name" value="P-loop containing nucleotide triphosphate hydrolases"/>
    <property type="match status" value="2"/>
</dbReference>
<dbReference type="FunFam" id="3.40.50.300:FF:000536">
    <property type="entry name" value="GTPase IMAP family member 8"/>
    <property type="match status" value="1"/>
</dbReference>
<keyword evidence="11" id="KW-0496">Mitochondrion</keyword>
<dbReference type="GO" id="GO:0005794">
    <property type="term" value="C:Golgi apparatus"/>
    <property type="evidence" value="ECO:0007669"/>
    <property type="project" value="UniProtKB-SubCell"/>
</dbReference>
<organism evidence="17 18">
    <name type="scientific">Oryzias melastigma</name>
    <name type="common">Marine medaka</name>
    <dbReference type="NCBI Taxonomy" id="30732"/>
    <lineage>
        <taxon>Eukaryota</taxon>
        <taxon>Metazoa</taxon>
        <taxon>Chordata</taxon>
        <taxon>Craniata</taxon>
        <taxon>Vertebrata</taxon>
        <taxon>Euteleostomi</taxon>
        <taxon>Actinopterygii</taxon>
        <taxon>Neopterygii</taxon>
        <taxon>Teleostei</taxon>
        <taxon>Neoteleostei</taxon>
        <taxon>Acanthomorphata</taxon>
        <taxon>Ovalentaria</taxon>
        <taxon>Atherinomorphae</taxon>
        <taxon>Beloniformes</taxon>
        <taxon>Adrianichthyidae</taxon>
        <taxon>Oryziinae</taxon>
        <taxon>Oryzias</taxon>
    </lineage>
</organism>
<evidence type="ECO:0000256" key="2">
    <source>
        <dbReference type="ARBA" id="ARBA00004240"/>
    </source>
</evidence>
<evidence type="ECO:0000256" key="14">
    <source>
        <dbReference type="ARBA" id="ARBA00073539"/>
    </source>
</evidence>
<evidence type="ECO:0000256" key="13">
    <source>
        <dbReference type="ARBA" id="ARBA00056809"/>
    </source>
</evidence>
<proteinExistence type="inferred from homology"/>
<evidence type="ECO:0000256" key="1">
    <source>
        <dbReference type="ARBA" id="ARBA00004173"/>
    </source>
</evidence>
<dbReference type="PANTHER" id="PTHR10903">
    <property type="entry name" value="GTPASE, IMAP FAMILY MEMBER-RELATED"/>
    <property type="match status" value="1"/>
</dbReference>
<reference evidence="17" key="1">
    <citation type="journal article" name="BMC Genomics">
        <title>Long-read sequencing and de novo genome assembly of marine medaka (Oryzias melastigma).</title>
        <authorList>
            <person name="Liang P."/>
            <person name="Saqib H.S.A."/>
            <person name="Ni X."/>
            <person name="Shen Y."/>
        </authorList>
    </citation>
    <scope>NUCLEOTIDE SEQUENCE</scope>
    <source>
        <strain evidence="17">Bigg-433</strain>
    </source>
</reference>
<comment type="caution">
    <text evidence="17">The sequence shown here is derived from an EMBL/GenBank/DDBJ whole genome shotgun (WGS) entry which is preliminary data.</text>
</comment>
<dbReference type="Proteomes" id="UP000646548">
    <property type="component" value="Unassembled WGS sequence"/>
</dbReference>
<dbReference type="Pfam" id="PF04548">
    <property type="entry name" value="AIG1"/>
    <property type="match status" value="2"/>
</dbReference>
<dbReference type="AlphaFoldDB" id="A0A834L3G3"/>
<dbReference type="GO" id="GO:0005739">
    <property type="term" value="C:mitochondrion"/>
    <property type="evidence" value="ECO:0007669"/>
    <property type="project" value="UniProtKB-SubCell"/>
</dbReference>
<dbReference type="InterPro" id="IPR006703">
    <property type="entry name" value="G_AIG1"/>
</dbReference>
<evidence type="ECO:0000313" key="18">
    <source>
        <dbReference type="Proteomes" id="UP000646548"/>
    </source>
</evidence>
<evidence type="ECO:0000256" key="9">
    <source>
        <dbReference type="ARBA" id="ARBA00022824"/>
    </source>
</evidence>
<dbReference type="GO" id="GO:0005829">
    <property type="term" value="C:cytosol"/>
    <property type="evidence" value="ECO:0007669"/>
    <property type="project" value="UniProtKB-SubCell"/>
</dbReference>
<evidence type="ECO:0000313" key="17">
    <source>
        <dbReference type="EMBL" id="KAF6739974.1"/>
    </source>
</evidence>
<dbReference type="GO" id="GO:0005525">
    <property type="term" value="F:GTP binding"/>
    <property type="evidence" value="ECO:0007669"/>
    <property type="project" value="UniProtKB-KW"/>
</dbReference>
<keyword evidence="6" id="KW-0963">Cytoplasm</keyword>